<dbReference type="AlphaFoldDB" id="A0A6G1FGQ1"/>
<keyword evidence="3" id="KW-0804">Transcription</keyword>
<keyword evidence="2" id="KW-0805">Transcription regulation</keyword>
<dbReference type="GO" id="GO:0016602">
    <property type="term" value="C:CCAAT-binding factor complex"/>
    <property type="evidence" value="ECO:0007669"/>
    <property type="project" value="InterPro"/>
</dbReference>
<dbReference type="Pfam" id="PF00808">
    <property type="entry name" value="CBFD_NFYB_HMF"/>
    <property type="match status" value="1"/>
</dbReference>
<dbReference type="PRINTS" id="PR00615">
    <property type="entry name" value="CCAATSUBUNTA"/>
</dbReference>
<dbReference type="GO" id="GO:0001228">
    <property type="term" value="F:DNA-binding transcription activator activity, RNA polymerase II-specific"/>
    <property type="evidence" value="ECO:0007669"/>
    <property type="project" value="InterPro"/>
</dbReference>
<dbReference type="PANTHER" id="PTHR11064">
    <property type="entry name" value="CCAAT-BINDING TRANSCRIPTION FACTOR-RELATED"/>
    <property type="match status" value="1"/>
</dbReference>
<dbReference type="CDD" id="cd22907">
    <property type="entry name" value="HFD_NFYB"/>
    <property type="match status" value="1"/>
</dbReference>
<gene>
    <name evidence="5" type="ORF">E2562_037765</name>
</gene>
<protein>
    <recommendedName>
        <fullName evidence="4">Transcription factor CBF/NF-Y/archaeal histone domain-containing protein</fullName>
    </recommendedName>
</protein>
<dbReference type="Proteomes" id="UP000479710">
    <property type="component" value="Unassembled WGS sequence"/>
</dbReference>
<evidence type="ECO:0000256" key="1">
    <source>
        <dbReference type="ARBA" id="ARBA00009053"/>
    </source>
</evidence>
<keyword evidence="6" id="KW-1185">Reference proteome</keyword>
<comment type="similarity">
    <text evidence="1">Belongs to the NFYB/HAP3 subunit family.</text>
</comment>
<evidence type="ECO:0000256" key="2">
    <source>
        <dbReference type="ARBA" id="ARBA00023015"/>
    </source>
</evidence>
<dbReference type="InterPro" id="IPR027113">
    <property type="entry name" value="Transc_fact_NFYB/HAP3"/>
</dbReference>
<accession>A0A6G1FGQ1</accession>
<dbReference type="Gene3D" id="1.10.20.10">
    <property type="entry name" value="Histone, subunit A"/>
    <property type="match status" value="1"/>
</dbReference>
<dbReference type="InterPro" id="IPR003958">
    <property type="entry name" value="CBFA_NFYB_domain"/>
</dbReference>
<dbReference type="InterPro" id="IPR009072">
    <property type="entry name" value="Histone-fold"/>
</dbReference>
<dbReference type="GO" id="GO:0046982">
    <property type="term" value="F:protein heterodimerization activity"/>
    <property type="evidence" value="ECO:0007669"/>
    <property type="project" value="InterPro"/>
</dbReference>
<feature type="domain" description="Transcription factor CBF/NF-Y/archaeal histone" evidence="4">
    <location>
        <begin position="31"/>
        <end position="90"/>
    </location>
</feature>
<evidence type="ECO:0000256" key="3">
    <source>
        <dbReference type="ARBA" id="ARBA00023163"/>
    </source>
</evidence>
<proteinExistence type="inferred from homology"/>
<comment type="caution">
    <text evidence="5">The sequence shown here is derived from an EMBL/GenBank/DDBJ whole genome shotgun (WGS) entry which is preliminary data.</text>
</comment>
<reference evidence="5 6" key="1">
    <citation type="submission" date="2019-11" db="EMBL/GenBank/DDBJ databases">
        <title>Whole genome sequence of Oryza granulata.</title>
        <authorList>
            <person name="Li W."/>
        </authorList>
    </citation>
    <scope>NUCLEOTIDE SEQUENCE [LARGE SCALE GENOMIC DNA]</scope>
    <source>
        <strain evidence="6">cv. Menghai</strain>
        <tissue evidence="5">Leaf</tissue>
    </source>
</reference>
<organism evidence="5 6">
    <name type="scientific">Oryza meyeriana var. granulata</name>
    <dbReference type="NCBI Taxonomy" id="110450"/>
    <lineage>
        <taxon>Eukaryota</taxon>
        <taxon>Viridiplantae</taxon>
        <taxon>Streptophyta</taxon>
        <taxon>Embryophyta</taxon>
        <taxon>Tracheophyta</taxon>
        <taxon>Spermatophyta</taxon>
        <taxon>Magnoliopsida</taxon>
        <taxon>Liliopsida</taxon>
        <taxon>Poales</taxon>
        <taxon>Poaceae</taxon>
        <taxon>BOP clade</taxon>
        <taxon>Oryzoideae</taxon>
        <taxon>Oryzeae</taxon>
        <taxon>Oryzinae</taxon>
        <taxon>Oryza</taxon>
        <taxon>Oryza meyeriana</taxon>
    </lineage>
</organism>
<dbReference type="SUPFAM" id="SSF47113">
    <property type="entry name" value="Histone-fold"/>
    <property type="match status" value="1"/>
</dbReference>
<sequence length="178" mass="19388">MGGSKKRGGKNMEGEKTAVGLDGECGVTNDELPMANIVRLMKKVLPGKAKIGGTAKGLTHDCAVEFVGFVGEEASEKARAEHRRTIAPEDYLGSFRNLGFDRYVELMETYIHGYREYERAGGNRRVEPPAAAVPLIYGGPTFTDAELQFLRSVIPSPSDDESNNSSPADNCYCYGENM</sequence>
<dbReference type="PANTHER" id="PTHR11064:SF177">
    <property type="entry name" value="NUCLEAR TRANSCRIPTION FACTOR Y SUBUNIT B-1"/>
    <property type="match status" value="1"/>
</dbReference>
<dbReference type="GO" id="GO:0000978">
    <property type="term" value="F:RNA polymerase II cis-regulatory region sequence-specific DNA binding"/>
    <property type="evidence" value="ECO:0007669"/>
    <property type="project" value="TreeGrafter"/>
</dbReference>
<evidence type="ECO:0000313" key="6">
    <source>
        <dbReference type="Proteomes" id="UP000479710"/>
    </source>
</evidence>
<dbReference type="OrthoDB" id="666592at2759"/>
<name>A0A6G1FGQ1_9ORYZ</name>
<dbReference type="EMBL" id="SPHZ02000001">
    <property type="protein sequence ID" value="KAF0936004.1"/>
    <property type="molecule type" value="Genomic_DNA"/>
</dbReference>
<evidence type="ECO:0000313" key="5">
    <source>
        <dbReference type="EMBL" id="KAF0936004.1"/>
    </source>
</evidence>
<evidence type="ECO:0000259" key="4">
    <source>
        <dbReference type="Pfam" id="PF00808"/>
    </source>
</evidence>